<dbReference type="Proteomes" id="UP000218785">
    <property type="component" value="Chromosome"/>
</dbReference>
<protein>
    <submittedName>
        <fullName evidence="2">Uncharacterized protein</fullName>
    </submittedName>
</protein>
<evidence type="ECO:0000256" key="1">
    <source>
        <dbReference type="SAM" id="SignalP"/>
    </source>
</evidence>
<proteinExistence type="predicted"/>
<keyword evidence="1" id="KW-0732">Signal</keyword>
<dbReference type="KEGG" id="ttq:NIES37_19310"/>
<feature type="chain" id="PRO_5012599716" evidence="1">
    <location>
        <begin position="25"/>
        <end position="200"/>
    </location>
</feature>
<organism evidence="2 3">
    <name type="scientific">Tolypothrix tenuis PCC 7101</name>
    <dbReference type="NCBI Taxonomy" id="231146"/>
    <lineage>
        <taxon>Bacteria</taxon>
        <taxon>Bacillati</taxon>
        <taxon>Cyanobacteriota</taxon>
        <taxon>Cyanophyceae</taxon>
        <taxon>Nostocales</taxon>
        <taxon>Tolypothrichaceae</taxon>
        <taxon>Tolypothrix</taxon>
    </lineage>
</organism>
<sequence length="200" mass="22311">MLFRKLLTLPAVLAVLGSTFPAFAIPSEVFISELPEIQQSLPPGYAMRLPEQIRLGDGSNRDLLSKLTVKVFSSNSPRSMIVGLFSCETTDTSCLVGSFSVDSPNSVTAIKEFYKHRHTGKPVSLGKNIQGYLLEGNQQNPPQPFSSLMWQQDALVHTVSFPVKERQNILWMGYSMVHQPPVRRTYAKLKRPSPVYSAEK</sequence>
<keyword evidence="3" id="KW-1185">Reference proteome</keyword>
<reference evidence="2 3" key="1">
    <citation type="submission" date="2017-06" db="EMBL/GenBank/DDBJ databases">
        <title>Genome sequencing of cyanobaciteial culture collection at National Institute for Environmental Studies (NIES).</title>
        <authorList>
            <person name="Hirose Y."/>
            <person name="Shimura Y."/>
            <person name="Fujisawa T."/>
            <person name="Nakamura Y."/>
            <person name="Kawachi M."/>
        </authorList>
    </citation>
    <scope>NUCLEOTIDE SEQUENCE [LARGE SCALE GENOMIC DNA]</scope>
    <source>
        <strain evidence="2 3">NIES-37</strain>
    </source>
</reference>
<name>A0A1Z4MX10_9CYAN</name>
<gene>
    <name evidence="2" type="ORF">NIES37_19310</name>
</gene>
<evidence type="ECO:0000313" key="2">
    <source>
        <dbReference type="EMBL" id="BAY97983.1"/>
    </source>
</evidence>
<dbReference type="RefSeq" id="WP_096575057.1">
    <property type="nucleotide sequence ID" value="NZ_CAWNJS010000001.1"/>
</dbReference>
<accession>A0A1Z4MX10</accession>
<dbReference type="EMBL" id="AP018248">
    <property type="protein sequence ID" value="BAY97983.1"/>
    <property type="molecule type" value="Genomic_DNA"/>
</dbReference>
<feature type="signal peptide" evidence="1">
    <location>
        <begin position="1"/>
        <end position="24"/>
    </location>
</feature>
<dbReference type="AlphaFoldDB" id="A0A1Z4MX10"/>
<evidence type="ECO:0000313" key="3">
    <source>
        <dbReference type="Proteomes" id="UP000218785"/>
    </source>
</evidence>